<keyword evidence="3" id="KW-1185">Reference proteome</keyword>
<organism evidence="2 3">
    <name type="scientific">Peribacillus loiseleuriae</name>
    <dbReference type="NCBI Taxonomy" id="1679170"/>
    <lineage>
        <taxon>Bacteria</taxon>
        <taxon>Bacillati</taxon>
        <taxon>Bacillota</taxon>
        <taxon>Bacilli</taxon>
        <taxon>Bacillales</taxon>
        <taxon>Bacillaceae</taxon>
        <taxon>Peribacillus</taxon>
    </lineage>
</organism>
<feature type="transmembrane region" description="Helical" evidence="1">
    <location>
        <begin position="49"/>
        <end position="72"/>
    </location>
</feature>
<protein>
    <submittedName>
        <fullName evidence="2">Uncharacterized protein</fullName>
    </submittedName>
</protein>
<keyword evidence="1" id="KW-0812">Transmembrane</keyword>
<reference evidence="3" key="1">
    <citation type="submission" date="2015-07" db="EMBL/GenBank/DDBJ databases">
        <title>Genome sequencing project for genomic taxonomy and phylogenomics of Bacillus-like bacteria.</title>
        <authorList>
            <person name="Liu B."/>
            <person name="Wang J."/>
            <person name="Zhu Y."/>
            <person name="Liu G."/>
            <person name="Chen Q."/>
            <person name="Chen Z."/>
            <person name="Lan J."/>
            <person name="Che J."/>
            <person name="Ge C."/>
            <person name="Shi H."/>
            <person name="Pan Z."/>
            <person name="Liu X."/>
        </authorList>
    </citation>
    <scope>NUCLEOTIDE SEQUENCE [LARGE SCALE GENOMIC DNA]</scope>
    <source>
        <strain evidence="3">FJAT-27997</strain>
    </source>
</reference>
<dbReference type="EMBL" id="LFZW01000001">
    <property type="protein sequence ID" value="KMY49879.1"/>
    <property type="molecule type" value="Genomic_DNA"/>
</dbReference>
<comment type="caution">
    <text evidence="2">The sequence shown here is derived from an EMBL/GenBank/DDBJ whole genome shotgun (WGS) entry which is preliminary data.</text>
</comment>
<evidence type="ECO:0000313" key="2">
    <source>
        <dbReference type="EMBL" id="KMY49879.1"/>
    </source>
</evidence>
<proteinExistence type="predicted"/>
<evidence type="ECO:0000313" key="3">
    <source>
        <dbReference type="Proteomes" id="UP000037146"/>
    </source>
</evidence>
<evidence type="ECO:0000256" key="1">
    <source>
        <dbReference type="SAM" id="Phobius"/>
    </source>
</evidence>
<dbReference type="PATRIC" id="fig|1679170.3.peg.2310"/>
<name>A0A0K9GT59_9BACI</name>
<dbReference type="OrthoDB" id="2974061at2"/>
<dbReference type="AlphaFoldDB" id="A0A0K9GT59"/>
<feature type="transmembrane region" description="Helical" evidence="1">
    <location>
        <begin position="15"/>
        <end position="37"/>
    </location>
</feature>
<dbReference type="Proteomes" id="UP000037146">
    <property type="component" value="Unassembled WGS sequence"/>
</dbReference>
<keyword evidence="1" id="KW-1133">Transmembrane helix</keyword>
<sequence>MSFAELFSLSEIWEIAGPLIITAISTLVTGIVSIIILKSIPKGLIKEVIRIFLVVAIVGITLGTLYISAGIWGT</sequence>
<keyword evidence="1" id="KW-0472">Membrane</keyword>
<dbReference type="RefSeq" id="WP_049681225.1">
    <property type="nucleotide sequence ID" value="NZ_LFZW01000001.1"/>
</dbReference>
<gene>
    <name evidence="2" type="ORF">AC625_10350</name>
</gene>
<accession>A0A0K9GT59</accession>